<evidence type="ECO:0000256" key="3">
    <source>
        <dbReference type="ARBA" id="ARBA00022676"/>
    </source>
</evidence>
<feature type="transmembrane region" description="Helical" evidence="9">
    <location>
        <begin position="247"/>
        <end position="268"/>
    </location>
</feature>
<keyword evidence="7 9" id="KW-0472">Membrane</keyword>
<feature type="transmembrane region" description="Helical" evidence="9">
    <location>
        <begin position="352"/>
        <end position="372"/>
    </location>
</feature>
<evidence type="ECO:0000256" key="4">
    <source>
        <dbReference type="ARBA" id="ARBA00022679"/>
    </source>
</evidence>
<dbReference type="PANTHER" id="PTHR33908:SF11">
    <property type="entry name" value="MEMBRANE PROTEIN"/>
    <property type="match status" value="1"/>
</dbReference>
<evidence type="ECO:0000256" key="7">
    <source>
        <dbReference type="ARBA" id="ARBA00023136"/>
    </source>
</evidence>
<comment type="subcellular location">
    <subcellularLocation>
        <location evidence="1">Cell membrane</location>
        <topology evidence="1">Multi-pass membrane protein</topology>
    </subcellularLocation>
</comment>
<keyword evidence="3" id="KW-0328">Glycosyltransferase</keyword>
<dbReference type="InterPro" id="IPR050297">
    <property type="entry name" value="LipidA_mod_glycosyltrf_83"/>
</dbReference>
<accession>A0ABQ6G6F0</accession>
<keyword evidence="12" id="KW-1185">Reference proteome</keyword>
<evidence type="ECO:0000313" key="11">
    <source>
        <dbReference type="EMBL" id="GLV60194.1"/>
    </source>
</evidence>
<name>A0ABQ6G6F0_9CHLR</name>
<feature type="transmembrane region" description="Helical" evidence="9">
    <location>
        <begin position="416"/>
        <end position="437"/>
    </location>
</feature>
<evidence type="ECO:0000259" key="10">
    <source>
        <dbReference type="Pfam" id="PF13231"/>
    </source>
</evidence>
<evidence type="ECO:0000256" key="5">
    <source>
        <dbReference type="ARBA" id="ARBA00022692"/>
    </source>
</evidence>
<feature type="domain" description="Glycosyltransferase RgtA/B/C/D-like" evidence="10">
    <location>
        <begin position="93"/>
        <end position="246"/>
    </location>
</feature>
<dbReference type="EMBL" id="BSRI01000002">
    <property type="protein sequence ID" value="GLV60194.1"/>
    <property type="molecule type" value="Genomic_DNA"/>
</dbReference>
<evidence type="ECO:0000256" key="6">
    <source>
        <dbReference type="ARBA" id="ARBA00022989"/>
    </source>
</evidence>
<dbReference type="Proteomes" id="UP001344906">
    <property type="component" value="Unassembled WGS sequence"/>
</dbReference>
<dbReference type="PANTHER" id="PTHR33908">
    <property type="entry name" value="MANNOSYLTRANSFERASE YKCB-RELATED"/>
    <property type="match status" value="1"/>
</dbReference>
<evidence type="ECO:0000256" key="8">
    <source>
        <dbReference type="SAM" id="MobiDB-lite"/>
    </source>
</evidence>
<dbReference type="RefSeq" id="WP_338257199.1">
    <property type="nucleotide sequence ID" value="NZ_BSRI01000002.1"/>
</dbReference>
<feature type="transmembrane region" description="Helical" evidence="9">
    <location>
        <begin position="119"/>
        <end position="140"/>
    </location>
</feature>
<comment type="caution">
    <text evidence="11">The sequence shown here is derived from an EMBL/GenBank/DDBJ whole genome shotgun (WGS) entry which is preliminary data.</text>
</comment>
<evidence type="ECO:0000256" key="9">
    <source>
        <dbReference type="SAM" id="Phobius"/>
    </source>
</evidence>
<dbReference type="Pfam" id="PF13231">
    <property type="entry name" value="PMT_2"/>
    <property type="match status" value="1"/>
</dbReference>
<feature type="transmembrane region" description="Helical" evidence="9">
    <location>
        <begin position="147"/>
        <end position="164"/>
    </location>
</feature>
<feature type="transmembrane region" description="Helical" evidence="9">
    <location>
        <begin position="306"/>
        <end position="331"/>
    </location>
</feature>
<sequence length="581" mass="64038">MDTRLDLTTEDDNAHQASGPAAASTATHRTPALDLLFLLGLAIVAFIPRLLLARQLDVVTDEVVYILGGKVYLPLITHANITSSQWVTFNYEHPPLAKVLMGISMAFNNILGHPVGELLAARIPSVLLGTLLVAAVYWLGRAPFGRTIALIAALSLAFSPWLAYFSALAYLDMTMTTFVTIAFLTLWHAIRRPWLFPVVALLVGLGAASKYTAVLVIPGIVIFTAYYYFLLRPIMPAEQRPSIPWKWWGAAILVAPLAFLLVDPAIWLNPIGRLVHSFTFEWNHSANGHPTFIAGQFYTHVPHWSIIFIIFTKMSAFLTIPAAIFVIVALVQLVRFHLRAIQMETEKAASDAYLVIWLLSVLGMFSVLNIVVGTHYHLPLAPSVAIAGVSGLTMIIGAIVRLVSRKRTNEEESATGRAAIGIPAVIIPVVILALLAIGPHLIGLTTVYAAEGYTNEFFQNNEDTTMQVAYPAYREALQWLETSAPAQAKVGLIGSSLNGYTRDTSWFSYNTALDQRFQLQQIDVTAPDFTTKGDQTFHGYQYLVWPRHLVQRGYPLPANTSVIHTIMGGNTTYCYILKVKP</sequence>
<dbReference type="InterPro" id="IPR038731">
    <property type="entry name" value="RgtA/B/C-like"/>
</dbReference>
<proteinExistence type="predicted"/>
<organism evidence="11 12">
    <name type="scientific">Dictyobacter halimunensis</name>
    <dbReference type="NCBI Taxonomy" id="3026934"/>
    <lineage>
        <taxon>Bacteria</taxon>
        <taxon>Bacillati</taxon>
        <taxon>Chloroflexota</taxon>
        <taxon>Ktedonobacteria</taxon>
        <taxon>Ktedonobacterales</taxon>
        <taxon>Dictyobacteraceae</taxon>
        <taxon>Dictyobacter</taxon>
    </lineage>
</organism>
<evidence type="ECO:0000256" key="1">
    <source>
        <dbReference type="ARBA" id="ARBA00004651"/>
    </source>
</evidence>
<feature type="transmembrane region" description="Helical" evidence="9">
    <location>
        <begin position="215"/>
        <end position="235"/>
    </location>
</feature>
<evidence type="ECO:0000256" key="2">
    <source>
        <dbReference type="ARBA" id="ARBA00022475"/>
    </source>
</evidence>
<feature type="transmembrane region" description="Helical" evidence="9">
    <location>
        <begin position="35"/>
        <end position="52"/>
    </location>
</feature>
<gene>
    <name evidence="11" type="ORF">KDH_70160</name>
</gene>
<keyword evidence="5 9" id="KW-0812">Transmembrane</keyword>
<evidence type="ECO:0000313" key="12">
    <source>
        <dbReference type="Proteomes" id="UP001344906"/>
    </source>
</evidence>
<keyword evidence="2" id="KW-1003">Cell membrane</keyword>
<feature type="transmembrane region" description="Helical" evidence="9">
    <location>
        <begin position="384"/>
        <end position="404"/>
    </location>
</feature>
<keyword evidence="4" id="KW-0808">Transferase</keyword>
<keyword evidence="6 9" id="KW-1133">Transmembrane helix</keyword>
<protein>
    <recommendedName>
        <fullName evidence="10">Glycosyltransferase RgtA/B/C/D-like domain-containing protein</fullName>
    </recommendedName>
</protein>
<reference evidence="11 12" key="1">
    <citation type="submission" date="2023-02" db="EMBL/GenBank/DDBJ databases">
        <title>Dictyobacter halimunensis sp. nov., a new member of the class Ktedonobacteria from forest soil in a geothermal area.</title>
        <authorList>
            <person name="Rachmania M.K."/>
            <person name="Ningsih F."/>
            <person name="Sakai Y."/>
            <person name="Yabe S."/>
            <person name="Yokota A."/>
            <person name="Sjamsuridzal W."/>
        </authorList>
    </citation>
    <scope>NUCLEOTIDE SEQUENCE [LARGE SCALE GENOMIC DNA]</scope>
    <source>
        <strain evidence="11 12">S3.2.2.5</strain>
    </source>
</reference>
<feature type="region of interest" description="Disordered" evidence="8">
    <location>
        <begin position="1"/>
        <end position="25"/>
    </location>
</feature>